<reference evidence="2" key="2">
    <citation type="submission" date="2023-02" db="EMBL/GenBank/DDBJ databases">
        <authorList>
            <person name="Sun Q."/>
            <person name="Mori K."/>
        </authorList>
    </citation>
    <scope>NUCLEOTIDE SEQUENCE</scope>
    <source>
        <strain evidence="2">NBRC 112290</strain>
    </source>
</reference>
<sequence>MDDGKTVPADPPTMGPGALKAFAHPLRMAMYSHLQNEGPATASGLGRALGESSGQTSYHLRQLERHGLVEDDPGHSGGRERWWRAVGFSMESLDLLRDPATSGSARVVLAQTVAERTAALTSWAASLDLDDEAWTGALTSTTAVLTASEFAEIGQALRDLLRERLAPVLDRDDRGGAPEGARRVRFHLDAFPLAGGAAGVEGVGRPAPERG</sequence>
<feature type="domain" description="HTH arsR-type" evidence="1">
    <location>
        <begin position="17"/>
        <end position="98"/>
    </location>
</feature>
<dbReference type="InterPro" id="IPR036388">
    <property type="entry name" value="WH-like_DNA-bd_sf"/>
</dbReference>
<proteinExistence type="predicted"/>
<dbReference type="AlphaFoldDB" id="A0AA37UGT5"/>
<dbReference type="InterPro" id="IPR011991">
    <property type="entry name" value="ArsR-like_HTH"/>
</dbReference>
<dbReference type="Proteomes" id="UP001157161">
    <property type="component" value="Unassembled WGS sequence"/>
</dbReference>
<evidence type="ECO:0000313" key="2">
    <source>
        <dbReference type="EMBL" id="GMA30159.1"/>
    </source>
</evidence>
<dbReference type="InterPro" id="IPR036390">
    <property type="entry name" value="WH_DNA-bd_sf"/>
</dbReference>
<comment type="caution">
    <text evidence="2">The sequence shown here is derived from an EMBL/GenBank/DDBJ whole genome shotgun (WGS) entry which is preliminary data.</text>
</comment>
<name>A0AA37UGT5_9MICO</name>
<dbReference type="CDD" id="cd00090">
    <property type="entry name" value="HTH_ARSR"/>
    <property type="match status" value="1"/>
</dbReference>
<dbReference type="Pfam" id="PF12840">
    <property type="entry name" value="HTH_20"/>
    <property type="match status" value="1"/>
</dbReference>
<accession>A0AA37UGT5</accession>
<dbReference type="EMBL" id="BSUM01000001">
    <property type="protein sequence ID" value="GMA30159.1"/>
    <property type="molecule type" value="Genomic_DNA"/>
</dbReference>
<evidence type="ECO:0000259" key="1">
    <source>
        <dbReference type="SMART" id="SM00418"/>
    </source>
</evidence>
<dbReference type="Gene3D" id="1.10.10.10">
    <property type="entry name" value="Winged helix-like DNA-binding domain superfamily/Winged helix DNA-binding domain"/>
    <property type="match status" value="1"/>
</dbReference>
<keyword evidence="3" id="KW-1185">Reference proteome</keyword>
<dbReference type="InterPro" id="IPR001845">
    <property type="entry name" value="HTH_ArsR_DNA-bd_dom"/>
</dbReference>
<dbReference type="SMART" id="SM00418">
    <property type="entry name" value="HTH_ARSR"/>
    <property type="match status" value="1"/>
</dbReference>
<protein>
    <recommendedName>
        <fullName evidence="1">HTH arsR-type domain-containing protein</fullName>
    </recommendedName>
</protein>
<gene>
    <name evidence="2" type="ORF">GCM10025875_01510</name>
</gene>
<dbReference type="GO" id="GO:0003700">
    <property type="term" value="F:DNA-binding transcription factor activity"/>
    <property type="evidence" value="ECO:0007669"/>
    <property type="project" value="InterPro"/>
</dbReference>
<organism evidence="2 3">
    <name type="scientific">Litorihabitans aurantiacus</name>
    <dbReference type="NCBI Taxonomy" id="1930061"/>
    <lineage>
        <taxon>Bacteria</taxon>
        <taxon>Bacillati</taxon>
        <taxon>Actinomycetota</taxon>
        <taxon>Actinomycetes</taxon>
        <taxon>Micrococcales</taxon>
        <taxon>Beutenbergiaceae</taxon>
        <taxon>Litorihabitans</taxon>
    </lineage>
</organism>
<evidence type="ECO:0000313" key="3">
    <source>
        <dbReference type="Proteomes" id="UP001157161"/>
    </source>
</evidence>
<dbReference type="SUPFAM" id="SSF46785">
    <property type="entry name" value="Winged helix' DNA-binding domain"/>
    <property type="match status" value="1"/>
</dbReference>
<dbReference type="RefSeq" id="WP_284248631.1">
    <property type="nucleotide sequence ID" value="NZ_BSUM01000001.1"/>
</dbReference>
<reference evidence="2" key="1">
    <citation type="journal article" date="2014" name="Int. J. Syst. Evol. Microbiol.">
        <title>Complete genome sequence of Corynebacterium casei LMG S-19264T (=DSM 44701T), isolated from a smear-ripened cheese.</title>
        <authorList>
            <consortium name="US DOE Joint Genome Institute (JGI-PGF)"/>
            <person name="Walter F."/>
            <person name="Albersmeier A."/>
            <person name="Kalinowski J."/>
            <person name="Ruckert C."/>
        </authorList>
    </citation>
    <scope>NUCLEOTIDE SEQUENCE</scope>
    <source>
        <strain evidence="2">NBRC 112290</strain>
    </source>
</reference>